<reference evidence="8" key="1">
    <citation type="submission" date="2020-10" db="EMBL/GenBank/DDBJ databases">
        <title>Unveiling of a novel bifunctional photoreceptor, Dualchrome1, isolated from a cosmopolitan green alga.</title>
        <authorList>
            <person name="Suzuki S."/>
            <person name="Kawachi M."/>
        </authorList>
    </citation>
    <scope>NUCLEOTIDE SEQUENCE</scope>
    <source>
        <strain evidence="8">NIES 2893</strain>
    </source>
</reference>
<proteinExistence type="inferred from homology"/>
<dbReference type="Proteomes" id="UP000660262">
    <property type="component" value="Unassembled WGS sequence"/>
</dbReference>
<comment type="subcellular location">
    <subcellularLocation>
        <location evidence="1">Cytoplasm</location>
        <location evidence="1">Cytoskeleton</location>
    </subcellularLocation>
</comment>
<name>A0A830HQ47_9CHLO</name>
<dbReference type="GO" id="GO:0060236">
    <property type="term" value="P:regulation of mitotic spindle organization"/>
    <property type="evidence" value="ECO:0007669"/>
    <property type="project" value="InterPro"/>
</dbReference>
<feature type="compositionally biased region" description="Basic and acidic residues" evidence="6">
    <location>
        <begin position="241"/>
        <end position="251"/>
    </location>
</feature>
<sequence length="290" mass="33480">MYAIRGSNVLRQPTTPRSSEQKPFNLHCNARVSSRLKMEEEERKAREREERRAASSFRASPYKKSVEPKIPVRPRSAGPTRPVAPTLDTAKRSSDWVEFKKFASSMFERFQQTKQMHEKQKELTRTSMAEEKIRKASQGFDRRTTIEKGVIAPPKLSSEDRVAQREEFDRYIKEKEDLAAQLAEEQMRLRALEEEREVKELRKSLVIKATPIPDFSMPFVPGKSEMELTKAVGPELTTGKRSMDKANSVEKRRQKNGFRVGDGSPPEPRNYRVDMVPSFFAESLRKSILM</sequence>
<feature type="compositionally biased region" description="Polar residues" evidence="6">
    <location>
        <begin position="9"/>
        <end position="22"/>
    </location>
</feature>
<evidence type="ECO:0000313" key="9">
    <source>
        <dbReference type="Proteomes" id="UP000660262"/>
    </source>
</evidence>
<organism evidence="8 9">
    <name type="scientific">Pycnococcus provasolii</name>
    <dbReference type="NCBI Taxonomy" id="41880"/>
    <lineage>
        <taxon>Eukaryota</taxon>
        <taxon>Viridiplantae</taxon>
        <taxon>Chlorophyta</taxon>
        <taxon>Pseudoscourfieldiophyceae</taxon>
        <taxon>Pseudoscourfieldiales</taxon>
        <taxon>Pycnococcaceae</taxon>
        <taxon>Pycnococcus</taxon>
    </lineage>
</organism>
<gene>
    <name evidence="8" type="ORF">PPROV_000783900</name>
</gene>
<keyword evidence="3" id="KW-0963">Cytoplasm</keyword>
<dbReference type="EMBL" id="BNJQ01000023">
    <property type="protein sequence ID" value="GHP09102.1"/>
    <property type="molecule type" value="Genomic_DNA"/>
</dbReference>
<feature type="domain" description="TPX2 C-terminal" evidence="7">
    <location>
        <begin position="155"/>
        <end position="230"/>
    </location>
</feature>
<feature type="region of interest" description="Disordered" evidence="6">
    <location>
        <begin position="232"/>
        <end position="273"/>
    </location>
</feature>
<keyword evidence="9" id="KW-1185">Reference proteome</keyword>
<dbReference type="PANTHER" id="PTHR14326:SF44">
    <property type="entry name" value="TARGETING PROTEIN FOR XKLP2"/>
    <property type="match status" value="1"/>
</dbReference>
<evidence type="ECO:0000256" key="4">
    <source>
        <dbReference type="ARBA" id="ARBA00023212"/>
    </source>
</evidence>
<evidence type="ECO:0000256" key="5">
    <source>
        <dbReference type="SAM" id="Coils"/>
    </source>
</evidence>
<feature type="compositionally biased region" description="Basic and acidic residues" evidence="6">
    <location>
        <begin position="36"/>
        <end position="53"/>
    </location>
</feature>
<accession>A0A830HQ47</accession>
<dbReference type="InterPro" id="IPR027329">
    <property type="entry name" value="TPX2_C"/>
</dbReference>
<dbReference type="OrthoDB" id="1684416at2759"/>
<dbReference type="PANTHER" id="PTHR14326">
    <property type="entry name" value="TARGETING PROTEIN FOR XKLP2"/>
    <property type="match status" value="1"/>
</dbReference>
<dbReference type="AlphaFoldDB" id="A0A830HQ47"/>
<evidence type="ECO:0000259" key="7">
    <source>
        <dbReference type="Pfam" id="PF06886"/>
    </source>
</evidence>
<keyword evidence="5" id="KW-0175">Coiled coil</keyword>
<evidence type="ECO:0000256" key="3">
    <source>
        <dbReference type="ARBA" id="ARBA00022490"/>
    </source>
</evidence>
<feature type="coiled-coil region" evidence="5">
    <location>
        <begin position="165"/>
        <end position="204"/>
    </location>
</feature>
<dbReference type="GO" id="GO:0005874">
    <property type="term" value="C:microtubule"/>
    <property type="evidence" value="ECO:0007669"/>
    <property type="project" value="InterPro"/>
</dbReference>
<dbReference type="GO" id="GO:0005819">
    <property type="term" value="C:spindle"/>
    <property type="evidence" value="ECO:0007669"/>
    <property type="project" value="InterPro"/>
</dbReference>
<evidence type="ECO:0000256" key="2">
    <source>
        <dbReference type="ARBA" id="ARBA00005885"/>
    </source>
</evidence>
<protein>
    <recommendedName>
        <fullName evidence="7">TPX2 C-terminal domain-containing protein</fullName>
    </recommendedName>
</protein>
<feature type="region of interest" description="Disordered" evidence="6">
    <location>
        <begin position="1"/>
        <end position="87"/>
    </location>
</feature>
<evidence type="ECO:0000256" key="1">
    <source>
        <dbReference type="ARBA" id="ARBA00004245"/>
    </source>
</evidence>
<dbReference type="InterPro" id="IPR009675">
    <property type="entry name" value="TPX2_fam"/>
</dbReference>
<comment type="similarity">
    <text evidence="2">Belongs to the TPX2 family.</text>
</comment>
<evidence type="ECO:0000313" key="8">
    <source>
        <dbReference type="EMBL" id="GHP09102.1"/>
    </source>
</evidence>
<comment type="caution">
    <text evidence="8">The sequence shown here is derived from an EMBL/GenBank/DDBJ whole genome shotgun (WGS) entry which is preliminary data.</text>
</comment>
<keyword evidence="4" id="KW-0206">Cytoskeleton</keyword>
<evidence type="ECO:0000256" key="6">
    <source>
        <dbReference type="SAM" id="MobiDB-lite"/>
    </source>
</evidence>
<dbReference type="Pfam" id="PF06886">
    <property type="entry name" value="TPX2"/>
    <property type="match status" value="1"/>
</dbReference>